<sequence length="905" mass="102778">GSHDLAETGHQRRQCAPGPHPAMSLALKPDEEKMFEGQPQGFPFGDFDLEDVMLPEGDDNFGFPSEEEEEEEEDAQTESGFANVLVVDGVPKVSQEKYQKLTSILTKILSGPGHIRENGLWHPVDEATGLSKGCVFVEYETPDQARAAQAALHGYALDKAHKFSATLYDEAERLAAVPDEYVAPEPRDAPPPENQWSWLSDRRGRDQFVARFGDETEIYWNDVAKQQPEDVYKRSTWTELFVLWTPRGSALATLHRQGVALWGGDSFGRLMRFSHQLVQRVAFSADERYAYTFSEVPPAGPRDPLRFLLIVWDVRSGRKLRVFEGPQAEFAVGAAARPDGGLAWDAFRWSGGAAPGAPSFLAHLKKGGVAVYESPDFGLVDRKSVKLDSVQSIEWSPAEPVLAAYQVEEGNMPARIMLMRFPKKEELRAKNLHSVAGVQLSWHPQGDFLAVAVEKWTKSHKSTNTHFELFSLRERDTPIDMLELPNKAEKIHELVWEPRGVRFAILHGDGSRLSVSIYSMRDGKLPGARGVAHLHTLVNKQASSLHWSPAGRFLVLAGTKQTQNGLMEFWDTEDMSLLSAGEHYMATEVQWDPTGRYLTTVVNAQNSTDNGYYIWSFAGQLLYKVERNRFYQFQWRPRPPTLLLAEKQKAILKNLKHYSKKYDEEDEAILMQADTEFLAAREKQMEEWREWQATKAEWAAEQAEAKKALLGDRLRDGDFTVQLAEVTVVLEVKEEAITMSRVVEIAIAFFFISHIPITIFVDSQAVFSGELYHAKIRETTEWYLRTYGDPLMTPPYKPWFLSLVYSEVFLQLPFFFVGAYAFLARRNWVRIPALMYASFVTATMLPIFFELWFHKAPGYKPAMVSAFYAPYLLFPLLIIARTAFSAYPFKQPALSDAWNNKQKWV</sequence>
<dbReference type="Pfam" id="PF05241">
    <property type="entry name" value="EBP"/>
    <property type="match status" value="1"/>
</dbReference>
<evidence type="ECO:0000256" key="13">
    <source>
        <dbReference type="SAM" id="Phobius"/>
    </source>
</evidence>
<evidence type="ECO:0000256" key="12">
    <source>
        <dbReference type="SAM" id="MobiDB-lite"/>
    </source>
</evidence>
<dbReference type="GO" id="GO:0031369">
    <property type="term" value="F:translation initiation factor binding"/>
    <property type="evidence" value="ECO:0007669"/>
    <property type="project" value="InterPro"/>
</dbReference>
<evidence type="ECO:0000256" key="6">
    <source>
        <dbReference type="ARBA" id="ARBA00022884"/>
    </source>
</evidence>
<feature type="compositionally biased region" description="Basic and acidic residues" evidence="12">
    <location>
        <begin position="1"/>
        <end position="10"/>
    </location>
</feature>
<dbReference type="GO" id="GO:0003723">
    <property type="term" value="F:RNA binding"/>
    <property type="evidence" value="ECO:0007669"/>
    <property type="project" value="UniProtKB-UniRule"/>
</dbReference>
<evidence type="ECO:0000256" key="1">
    <source>
        <dbReference type="ARBA" id="ARBA00004141"/>
    </source>
</evidence>
<keyword evidence="7" id="KW-0648">Protein biosynthesis</keyword>
<keyword evidence="9 11" id="KW-0472">Membrane</keyword>
<dbReference type="InterPro" id="IPR033118">
    <property type="entry name" value="EXPERA"/>
</dbReference>
<feature type="region of interest" description="Disordered" evidence="12">
    <location>
        <begin position="1"/>
        <end position="25"/>
    </location>
</feature>
<dbReference type="PANTHER" id="PTHR14068:SF0">
    <property type="entry name" value="EUKARYOTIC TRANSLATION INITIATION FACTOR 3 SUBUNIT B"/>
    <property type="match status" value="1"/>
</dbReference>
<dbReference type="Proteomes" id="UP000279271">
    <property type="component" value="Unassembled WGS sequence"/>
</dbReference>
<name>A0A3M7L1A5_AUXPR</name>
<dbReference type="InterPro" id="IPR034363">
    <property type="entry name" value="eIF3B_RRM"/>
</dbReference>
<feature type="domain" description="RRM" evidence="14">
    <location>
        <begin position="83"/>
        <end position="170"/>
    </location>
</feature>
<organism evidence="16 17">
    <name type="scientific">Auxenochlorella protothecoides</name>
    <name type="common">Green microalga</name>
    <name type="synonym">Chlorella protothecoides</name>
    <dbReference type="NCBI Taxonomy" id="3075"/>
    <lineage>
        <taxon>Eukaryota</taxon>
        <taxon>Viridiplantae</taxon>
        <taxon>Chlorophyta</taxon>
        <taxon>core chlorophytes</taxon>
        <taxon>Trebouxiophyceae</taxon>
        <taxon>Chlorellales</taxon>
        <taxon>Chlorellaceae</taxon>
        <taxon>Auxenochlorella</taxon>
    </lineage>
</organism>
<evidence type="ECO:0000259" key="15">
    <source>
        <dbReference type="PROSITE" id="PS51751"/>
    </source>
</evidence>
<keyword evidence="5 11" id="KW-0812">Transmembrane</keyword>
<feature type="transmembrane region" description="Helical" evidence="13">
    <location>
        <begin position="865"/>
        <end position="884"/>
    </location>
</feature>
<dbReference type="InterPro" id="IPR035979">
    <property type="entry name" value="RBD_domain_sf"/>
</dbReference>
<feature type="non-terminal residue" evidence="16">
    <location>
        <position position="1"/>
    </location>
</feature>
<dbReference type="InterPro" id="IPR012677">
    <property type="entry name" value="Nucleotide-bd_a/b_plait_sf"/>
</dbReference>
<evidence type="ECO:0000256" key="8">
    <source>
        <dbReference type="ARBA" id="ARBA00022989"/>
    </source>
</evidence>
<evidence type="ECO:0000256" key="9">
    <source>
        <dbReference type="ARBA" id="ARBA00023136"/>
    </source>
</evidence>
<protein>
    <recommendedName>
        <fullName evidence="18">RRM domain-containing protein</fullName>
    </recommendedName>
</protein>
<comment type="subcellular location">
    <subcellularLocation>
        <location evidence="2">Cytoplasm</location>
    </subcellularLocation>
    <subcellularLocation>
        <location evidence="1">Membrane</location>
        <topology evidence="1">Multi-pass membrane protein</topology>
    </subcellularLocation>
</comment>
<feature type="region of interest" description="Disordered" evidence="12">
    <location>
        <begin position="55"/>
        <end position="76"/>
    </location>
</feature>
<dbReference type="GO" id="GO:0016020">
    <property type="term" value="C:membrane"/>
    <property type="evidence" value="ECO:0007669"/>
    <property type="project" value="UniProtKB-SubCell"/>
</dbReference>
<dbReference type="InterPro" id="IPR013979">
    <property type="entry name" value="TIF_beta_prop-like"/>
</dbReference>
<feature type="domain" description="EXPERA" evidence="15">
    <location>
        <begin position="743"/>
        <end position="879"/>
    </location>
</feature>
<dbReference type="InterPro" id="IPR000504">
    <property type="entry name" value="RRM_dom"/>
</dbReference>
<feature type="transmembrane region" description="Helical" evidence="13">
    <location>
        <begin position="834"/>
        <end position="853"/>
    </location>
</feature>
<dbReference type="InterPro" id="IPR015943">
    <property type="entry name" value="WD40/YVTN_repeat-like_dom_sf"/>
</dbReference>
<dbReference type="PROSITE" id="PS50102">
    <property type="entry name" value="RRM"/>
    <property type="match status" value="1"/>
</dbReference>
<comment type="caution">
    <text evidence="16">The sequence shown here is derived from an EMBL/GenBank/DDBJ whole genome shotgun (WGS) entry which is preliminary data.</text>
</comment>
<proteinExistence type="inferred from homology"/>
<dbReference type="SUPFAM" id="SSF54928">
    <property type="entry name" value="RNA-binding domain, RBD"/>
    <property type="match status" value="1"/>
</dbReference>
<reference evidence="17" key="1">
    <citation type="journal article" date="2018" name="Algal Res.">
        <title>Characterization of plant carbon substrate utilization by Auxenochlorella protothecoides.</title>
        <authorList>
            <person name="Vogler B.W."/>
            <person name="Starkenburg S.R."/>
            <person name="Sudasinghe N."/>
            <person name="Schambach J.Y."/>
            <person name="Rollin J.A."/>
            <person name="Pattathil S."/>
            <person name="Barry A.N."/>
        </authorList>
    </citation>
    <scope>NUCLEOTIDE SEQUENCE [LARGE SCALE GENOMIC DNA]</scope>
    <source>
        <strain evidence="17">UTEX 25</strain>
    </source>
</reference>
<accession>A0A3M7L1A5</accession>
<feature type="transmembrane region" description="Helical" evidence="13">
    <location>
        <begin position="799"/>
        <end position="822"/>
    </location>
</feature>
<keyword evidence="8 11" id="KW-1133">Transmembrane helix</keyword>
<dbReference type="PANTHER" id="PTHR14068">
    <property type="entry name" value="EUKARYOTIC TRANSLATION INITIATION FACTOR 3 EIF3 -RELATED"/>
    <property type="match status" value="1"/>
</dbReference>
<dbReference type="Gene3D" id="2.130.10.10">
    <property type="entry name" value="YVTN repeat-like/Quinoprotein amine dehydrogenase"/>
    <property type="match status" value="2"/>
</dbReference>
<dbReference type="InterPro" id="IPR011400">
    <property type="entry name" value="EIF3B"/>
</dbReference>
<dbReference type="HAMAP" id="MF_03001">
    <property type="entry name" value="eIF3b"/>
    <property type="match status" value="1"/>
</dbReference>
<evidence type="ECO:0000259" key="14">
    <source>
        <dbReference type="PROSITE" id="PS50102"/>
    </source>
</evidence>
<dbReference type="AlphaFoldDB" id="A0A3M7L1A5"/>
<dbReference type="CDD" id="cd12278">
    <property type="entry name" value="RRM_eIF3B"/>
    <property type="match status" value="1"/>
</dbReference>
<dbReference type="Pfam" id="PF08662">
    <property type="entry name" value="eIF2A"/>
    <property type="match status" value="1"/>
</dbReference>
<keyword evidence="4" id="KW-0396">Initiation factor</keyword>
<evidence type="ECO:0008006" key="18">
    <source>
        <dbReference type="Google" id="ProtNLM"/>
    </source>
</evidence>
<keyword evidence="6 10" id="KW-0694">RNA-binding</keyword>
<evidence type="ECO:0000256" key="11">
    <source>
        <dbReference type="PROSITE-ProRule" id="PRU01087"/>
    </source>
</evidence>
<dbReference type="GO" id="GO:0003743">
    <property type="term" value="F:translation initiation factor activity"/>
    <property type="evidence" value="ECO:0007669"/>
    <property type="project" value="UniProtKB-KW"/>
</dbReference>
<evidence type="ECO:0000313" key="17">
    <source>
        <dbReference type="Proteomes" id="UP000279271"/>
    </source>
</evidence>
<evidence type="ECO:0000256" key="10">
    <source>
        <dbReference type="PROSITE-ProRule" id="PRU00176"/>
    </source>
</evidence>
<evidence type="ECO:0000256" key="4">
    <source>
        <dbReference type="ARBA" id="ARBA00022540"/>
    </source>
</evidence>
<evidence type="ECO:0000256" key="7">
    <source>
        <dbReference type="ARBA" id="ARBA00022917"/>
    </source>
</evidence>
<dbReference type="SUPFAM" id="SSF69322">
    <property type="entry name" value="Tricorn protease domain 2"/>
    <property type="match status" value="1"/>
</dbReference>
<dbReference type="Gene3D" id="3.30.70.330">
    <property type="match status" value="1"/>
</dbReference>
<dbReference type="FunFam" id="3.30.70.330:FF:000235">
    <property type="entry name" value="Eukaryotic translation initiation factor 3 subunit B"/>
    <property type="match status" value="1"/>
</dbReference>
<gene>
    <name evidence="16" type="ORF">APUTEX25_003840</name>
</gene>
<dbReference type="PROSITE" id="PS51751">
    <property type="entry name" value="EXPERA"/>
    <property type="match status" value="1"/>
</dbReference>
<dbReference type="Pfam" id="PF00076">
    <property type="entry name" value="RRM_1"/>
    <property type="match status" value="1"/>
</dbReference>
<keyword evidence="3" id="KW-0963">Cytoplasm</keyword>
<dbReference type="EMBL" id="QOKY01000158">
    <property type="protein sequence ID" value="RMZ55874.1"/>
    <property type="molecule type" value="Genomic_DNA"/>
</dbReference>
<evidence type="ECO:0000256" key="2">
    <source>
        <dbReference type="ARBA" id="ARBA00004496"/>
    </source>
</evidence>
<evidence type="ECO:0000313" key="16">
    <source>
        <dbReference type="EMBL" id="RMZ55874.1"/>
    </source>
</evidence>
<evidence type="ECO:0000256" key="3">
    <source>
        <dbReference type="ARBA" id="ARBA00022490"/>
    </source>
</evidence>
<evidence type="ECO:0000256" key="5">
    <source>
        <dbReference type="ARBA" id="ARBA00022692"/>
    </source>
</evidence>
<dbReference type="GO" id="GO:0005852">
    <property type="term" value="C:eukaryotic translation initiation factor 3 complex"/>
    <property type="evidence" value="ECO:0007669"/>
    <property type="project" value="InterPro"/>
</dbReference>